<gene>
    <name evidence="2" type="ORF">B5G21_04455</name>
</gene>
<dbReference type="EMBL" id="NFHO01000004">
    <property type="protein sequence ID" value="OUN43392.1"/>
    <property type="molecule type" value="Genomic_DNA"/>
</dbReference>
<protein>
    <submittedName>
        <fullName evidence="2">Membrane biogenesis protein</fullName>
    </submittedName>
</protein>
<dbReference type="STRING" id="1118060.GCA_000311845_00682"/>
<dbReference type="PANTHER" id="PTHR21381">
    <property type="entry name" value="ZGC:162297"/>
    <property type="match status" value="1"/>
</dbReference>
<comment type="caution">
    <text evidence="2">The sequence shown here is derived from an EMBL/GenBank/DDBJ whole genome shotgun (WGS) entry which is preliminary data.</text>
</comment>
<dbReference type="PANTHER" id="PTHR21381:SF3">
    <property type="entry name" value="SGC REGION PROTEIN SGCQ-RELATED"/>
    <property type="match status" value="1"/>
</dbReference>
<name>A0A1Y3U3M9_9ACTN</name>
<reference evidence="3" key="1">
    <citation type="submission" date="2017-04" db="EMBL/GenBank/DDBJ databases">
        <title>Function of individual gut microbiota members based on whole genome sequencing of pure cultures obtained from chicken caecum.</title>
        <authorList>
            <person name="Medvecky M."/>
            <person name="Cejkova D."/>
            <person name="Polansky O."/>
            <person name="Karasova D."/>
            <person name="Kubasova T."/>
            <person name="Cizek A."/>
            <person name="Rychlik I."/>
        </authorList>
    </citation>
    <scope>NUCLEOTIDE SEQUENCE [LARGE SCALE GENOMIC DNA]</scope>
    <source>
        <strain evidence="3">An70</strain>
    </source>
</reference>
<comment type="similarity">
    <text evidence="1">Belongs to the BtpA family.</text>
</comment>
<sequence>MPDEEVVQVMDAKGFLSVFKERKPVMAMLHLKGETPDEVLERAKRELDLYIGGGVDAVIVEDYFGTYGDMRRALEYTREAKSEIVYGVNCLNIDAMGFELAQEFGAAFVQLDSVVGHVKPRDEEALEAFLDLYRGRYDGCVLGGVRFKYQPVLSDRTLEEDLAIARGRCDAVAVTQDATGQETSIDKIRSFRAGLGDFPLIVAAGVTPENARESLKIADGAVVGSYFKDTYHDDGEVSLDHVRAIMDAVRAVREETA</sequence>
<proteinExistence type="inferred from homology"/>
<dbReference type="InterPro" id="IPR011060">
    <property type="entry name" value="RibuloseP-bd_barrel"/>
</dbReference>
<accession>A0A1Y3U3M9</accession>
<evidence type="ECO:0000313" key="2">
    <source>
        <dbReference type="EMBL" id="OUN43392.1"/>
    </source>
</evidence>
<keyword evidence="3" id="KW-1185">Reference proteome</keyword>
<dbReference type="InterPro" id="IPR005137">
    <property type="entry name" value="BtpA"/>
</dbReference>
<evidence type="ECO:0000256" key="1">
    <source>
        <dbReference type="ARBA" id="ARBA00006007"/>
    </source>
</evidence>
<evidence type="ECO:0000313" key="3">
    <source>
        <dbReference type="Proteomes" id="UP000196560"/>
    </source>
</evidence>
<dbReference type="eggNOG" id="COG0434">
    <property type="taxonomic scope" value="Bacteria"/>
</dbReference>
<dbReference type="SUPFAM" id="SSF51366">
    <property type="entry name" value="Ribulose-phoshate binding barrel"/>
    <property type="match status" value="1"/>
</dbReference>
<dbReference type="AlphaFoldDB" id="A0A1Y3U3M9"/>
<dbReference type="Pfam" id="PF03437">
    <property type="entry name" value="BtpA"/>
    <property type="match status" value="1"/>
</dbReference>
<dbReference type="RefSeq" id="WP_239402138.1">
    <property type="nucleotide sequence ID" value="NZ_NFHO01000004.1"/>
</dbReference>
<organism evidence="2 3">
    <name type="scientific">Enorma massiliensis</name>
    <dbReference type="NCBI Taxonomy" id="1472761"/>
    <lineage>
        <taxon>Bacteria</taxon>
        <taxon>Bacillati</taxon>
        <taxon>Actinomycetota</taxon>
        <taxon>Coriobacteriia</taxon>
        <taxon>Coriobacteriales</taxon>
        <taxon>Coriobacteriaceae</taxon>
        <taxon>Enorma</taxon>
    </lineage>
</organism>
<dbReference type="Proteomes" id="UP000196560">
    <property type="component" value="Unassembled WGS sequence"/>
</dbReference>